<dbReference type="RefSeq" id="WP_080531053.1">
    <property type="nucleotide sequence ID" value="NZ_CBDDTQ010000005.1"/>
</dbReference>
<feature type="signal peptide" evidence="1">
    <location>
        <begin position="1"/>
        <end position="22"/>
    </location>
</feature>
<protein>
    <submittedName>
        <fullName evidence="2">Copper-binding protein</fullName>
    </submittedName>
</protein>
<feature type="chain" id="PRO_5040176934" evidence="1">
    <location>
        <begin position="23"/>
        <end position="109"/>
    </location>
</feature>
<evidence type="ECO:0000313" key="2">
    <source>
        <dbReference type="EMBL" id="MCE7508403.1"/>
    </source>
</evidence>
<dbReference type="Gene3D" id="2.40.50.320">
    <property type="entry name" value="Copper binding periplasmic protein CusF"/>
    <property type="match status" value="1"/>
</dbReference>
<sequence length="109" mass="11728">MKRLNLFILIAALAPLTTVAHAEDTRQPASPFDAGISATHHATGKIVKVDGTAGMLTLAHGPVTTLNWPPMTMAFAVQNTKLLDTLSKGQTIDFEFTYDGSNYLITDVQ</sequence>
<gene>
    <name evidence="2" type="ORF">LZG35_07105</name>
</gene>
<dbReference type="AlphaFoldDB" id="A0A9Q3W5F3"/>
<comment type="caution">
    <text evidence="2">The sequence shown here is derived from an EMBL/GenBank/DDBJ whole genome shotgun (WGS) entry which is preliminary data.</text>
</comment>
<reference evidence="2" key="1">
    <citation type="submission" date="2022-01" db="EMBL/GenBank/DDBJ databases">
        <authorList>
            <person name="Karlyshev A.V."/>
            <person name="Jaspars M."/>
        </authorList>
    </citation>
    <scope>NUCLEOTIDE SEQUENCE</scope>
    <source>
        <strain evidence="2">AGSA3-2</strain>
    </source>
</reference>
<keyword evidence="1" id="KW-0732">Signal</keyword>
<dbReference type="Proteomes" id="UP001107961">
    <property type="component" value="Unassembled WGS sequence"/>
</dbReference>
<evidence type="ECO:0000256" key="1">
    <source>
        <dbReference type="SAM" id="SignalP"/>
    </source>
</evidence>
<proteinExistence type="predicted"/>
<name>A0A9Q3W5F3_9GAMM</name>
<keyword evidence="3" id="KW-1185">Reference proteome</keyword>
<dbReference type="InterPro" id="IPR042230">
    <property type="entry name" value="CusF_sf"/>
</dbReference>
<accession>A0A9Q3W5F3</accession>
<dbReference type="Pfam" id="PF11604">
    <property type="entry name" value="CusF_Ec"/>
    <property type="match status" value="1"/>
</dbReference>
<dbReference type="InterPro" id="IPR021647">
    <property type="entry name" value="CusF_Ec"/>
</dbReference>
<organism evidence="2 3">
    <name type="scientific">Alloalcanivorax xenomutans</name>
    <dbReference type="NCBI Taxonomy" id="1094342"/>
    <lineage>
        <taxon>Bacteria</taxon>
        <taxon>Pseudomonadati</taxon>
        <taxon>Pseudomonadota</taxon>
        <taxon>Gammaproteobacteria</taxon>
        <taxon>Oceanospirillales</taxon>
        <taxon>Alcanivoracaceae</taxon>
        <taxon>Alloalcanivorax</taxon>
    </lineage>
</organism>
<evidence type="ECO:0000313" key="3">
    <source>
        <dbReference type="Proteomes" id="UP001107961"/>
    </source>
</evidence>
<dbReference type="EMBL" id="JAJVKT010000007">
    <property type="protein sequence ID" value="MCE7508403.1"/>
    <property type="molecule type" value="Genomic_DNA"/>
</dbReference>